<dbReference type="PANTHER" id="PTHR30231:SF37">
    <property type="entry name" value="EXODEOXYRIBONUCLEASE 10"/>
    <property type="match status" value="1"/>
</dbReference>
<gene>
    <name evidence="2" type="ORF">UX87_C0011G0005</name>
</gene>
<name>A0A0G1UDH6_9BACT</name>
<dbReference type="SMART" id="SM00479">
    <property type="entry name" value="EXOIII"/>
    <property type="match status" value="1"/>
</dbReference>
<dbReference type="GO" id="GO:0006289">
    <property type="term" value="P:nucleotide-excision repair"/>
    <property type="evidence" value="ECO:0007669"/>
    <property type="project" value="InterPro"/>
</dbReference>
<dbReference type="PANTHER" id="PTHR30231">
    <property type="entry name" value="DNA POLYMERASE III SUBUNIT EPSILON"/>
    <property type="match status" value="1"/>
</dbReference>
<dbReference type="SUPFAM" id="SSF53098">
    <property type="entry name" value="Ribonuclease H-like"/>
    <property type="match status" value="1"/>
</dbReference>
<dbReference type="AlphaFoldDB" id="A0A0G1UDH6"/>
<dbReference type="SMART" id="SM00465">
    <property type="entry name" value="GIYc"/>
    <property type="match status" value="1"/>
</dbReference>
<dbReference type="GO" id="GO:0008408">
    <property type="term" value="F:3'-5' exonuclease activity"/>
    <property type="evidence" value="ECO:0007669"/>
    <property type="project" value="TreeGrafter"/>
</dbReference>
<evidence type="ECO:0000313" key="2">
    <source>
        <dbReference type="EMBL" id="KKU64173.1"/>
    </source>
</evidence>
<protein>
    <submittedName>
        <fullName evidence="2">Polymerase III, epsilon subunit protein</fullName>
    </submittedName>
</protein>
<reference evidence="2 3" key="1">
    <citation type="journal article" date="2015" name="Nature">
        <title>rRNA introns, odd ribosomes, and small enigmatic genomes across a large radiation of phyla.</title>
        <authorList>
            <person name="Brown C.T."/>
            <person name="Hug L.A."/>
            <person name="Thomas B.C."/>
            <person name="Sharon I."/>
            <person name="Castelle C.J."/>
            <person name="Singh A."/>
            <person name="Wilkins M.J."/>
            <person name="Williams K.H."/>
            <person name="Banfield J.F."/>
        </authorList>
    </citation>
    <scope>NUCLEOTIDE SEQUENCE [LARGE SCALE GENOMIC DNA]</scope>
</reference>
<dbReference type="Proteomes" id="UP000034364">
    <property type="component" value="Unassembled WGS sequence"/>
</dbReference>
<dbReference type="GO" id="GO:0045004">
    <property type="term" value="P:DNA replication proofreading"/>
    <property type="evidence" value="ECO:0007669"/>
    <property type="project" value="TreeGrafter"/>
</dbReference>
<evidence type="ECO:0000259" key="1">
    <source>
        <dbReference type="PROSITE" id="PS50164"/>
    </source>
</evidence>
<dbReference type="InterPro" id="IPR013520">
    <property type="entry name" value="Ribonucl_H"/>
</dbReference>
<dbReference type="NCBIfam" id="TIGR00573">
    <property type="entry name" value="dnaq"/>
    <property type="match status" value="1"/>
</dbReference>
<dbReference type="InterPro" id="IPR012337">
    <property type="entry name" value="RNaseH-like_sf"/>
</dbReference>
<feature type="domain" description="GIY-YIG" evidence="1">
    <location>
        <begin position="200"/>
        <end position="278"/>
    </location>
</feature>
<dbReference type="InterPro" id="IPR047296">
    <property type="entry name" value="GIY-YIG_UvrC_Cho"/>
</dbReference>
<dbReference type="PATRIC" id="fig|1618353.3.peg.469"/>
<dbReference type="PROSITE" id="PS50164">
    <property type="entry name" value="GIY_YIG"/>
    <property type="match status" value="1"/>
</dbReference>
<dbReference type="FunFam" id="3.30.420.10:FF:000045">
    <property type="entry name" value="3'-5' exonuclease DinG"/>
    <property type="match status" value="1"/>
</dbReference>
<sequence>MWPASLSFVDVETTGTSFSRDRVIEIGILRVENGQLVSQFSSLIDPQTYISPFITEITGITSLELEKAPTFYSLKNRIFSLLEGSVLVAHNARFDYGFLKSEFRRYSEKLSLRHLCTVKLFRSVFPDLPSHNLDSLISHLSLDCPRRHRALDDAAVLWQFFQKLQDLPDPDIFSASVSSQLRSPSLPPGLSSDQVNTLPHSPGVYIFYGQGDSVLYVGQSVDIKNRVRSHFTDSLSRSRENRLHHQVTHIESITTTGSLGAALLESRLIKKLMPVYNRALRRKRELVLALPQENTAGYKTVILKPAVLPGRPEDFTGCLGIFKSRRQAQSALLQICSDNGLCPRLMGLQKSAGACFDYHLGKCSGACMGREPVLKYNLRFLGAFSDKPFKPWPFPGPIQIIEESGNTNQAFIVDNWCVVEGGPDNIPGFDLDTYRILYRYLDDPRHMAGIRRATLDVCAQDPDLPIRNTSAISLSE</sequence>
<dbReference type="GO" id="GO:0005829">
    <property type="term" value="C:cytosol"/>
    <property type="evidence" value="ECO:0007669"/>
    <property type="project" value="TreeGrafter"/>
</dbReference>
<dbReference type="GO" id="GO:0003677">
    <property type="term" value="F:DNA binding"/>
    <property type="evidence" value="ECO:0007669"/>
    <property type="project" value="InterPro"/>
</dbReference>
<dbReference type="Gene3D" id="3.30.420.10">
    <property type="entry name" value="Ribonuclease H-like superfamily/Ribonuclease H"/>
    <property type="match status" value="1"/>
</dbReference>
<dbReference type="InterPro" id="IPR006054">
    <property type="entry name" value="DnaQ"/>
</dbReference>
<comment type="caution">
    <text evidence="2">The sequence shown here is derived from an EMBL/GenBank/DDBJ whole genome shotgun (WGS) entry which is preliminary data.</text>
</comment>
<dbReference type="CDD" id="cd10434">
    <property type="entry name" value="GIY-YIG_UvrC_Cho"/>
    <property type="match status" value="1"/>
</dbReference>
<proteinExistence type="predicted"/>
<dbReference type="Gene3D" id="3.40.1440.10">
    <property type="entry name" value="GIY-YIG endonuclease"/>
    <property type="match status" value="1"/>
</dbReference>
<dbReference type="EMBL" id="LCNV01000011">
    <property type="protein sequence ID" value="KKU64173.1"/>
    <property type="molecule type" value="Genomic_DNA"/>
</dbReference>
<dbReference type="InterPro" id="IPR036397">
    <property type="entry name" value="RNaseH_sf"/>
</dbReference>
<dbReference type="InterPro" id="IPR000305">
    <property type="entry name" value="GIY-YIG_endonuc"/>
</dbReference>
<evidence type="ECO:0000313" key="3">
    <source>
        <dbReference type="Proteomes" id="UP000034364"/>
    </source>
</evidence>
<dbReference type="CDD" id="cd06127">
    <property type="entry name" value="DEDDh"/>
    <property type="match status" value="1"/>
</dbReference>
<dbReference type="Pfam" id="PF00929">
    <property type="entry name" value="RNase_T"/>
    <property type="match status" value="1"/>
</dbReference>
<dbReference type="GO" id="GO:0003887">
    <property type="term" value="F:DNA-directed DNA polymerase activity"/>
    <property type="evidence" value="ECO:0007669"/>
    <property type="project" value="InterPro"/>
</dbReference>
<dbReference type="Pfam" id="PF01541">
    <property type="entry name" value="GIY-YIG"/>
    <property type="match status" value="1"/>
</dbReference>
<organism evidence="2 3">
    <name type="scientific">Candidatus Amesbacteria bacterium GW2011_GWA1_47_16</name>
    <dbReference type="NCBI Taxonomy" id="1618353"/>
    <lineage>
        <taxon>Bacteria</taxon>
        <taxon>Candidatus Amesiibacteriota</taxon>
    </lineage>
</organism>
<dbReference type="InterPro" id="IPR035901">
    <property type="entry name" value="GIY-YIG_endonuc_sf"/>
</dbReference>
<accession>A0A0G1UDH6</accession>
<dbReference type="SUPFAM" id="SSF82771">
    <property type="entry name" value="GIY-YIG endonuclease"/>
    <property type="match status" value="1"/>
</dbReference>